<organism evidence="1 2">
    <name type="scientific">Mesorhizobium captivum</name>
    <dbReference type="NCBI Taxonomy" id="3072319"/>
    <lineage>
        <taxon>Bacteria</taxon>
        <taxon>Pseudomonadati</taxon>
        <taxon>Pseudomonadota</taxon>
        <taxon>Alphaproteobacteria</taxon>
        <taxon>Hyphomicrobiales</taxon>
        <taxon>Phyllobacteriaceae</taxon>
        <taxon>Mesorhizobium</taxon>
    </lineage>
</organism>
<evidence type="ECO:0000313" key="1">
    <source>
        <dbReference type="EMBL" id="MDX8495891.1"/>
    </source>
</evidence>
<keyword evidence="2" id="KW-1185">Reference proteome</keyword>
<evidence type="ECO:0000313" key="2">
    <source>
        <dbReference type="Proteomes" id="UP001271249"/>
    </source>
</evidence>
<accession>A0ABU4ZAD9</accession>
<sequence>MMVAAGGAAFAYSTGYFDDDLTKSCEEALRQRLKAPSQYKRIRMARDSRGMTRDEFIVHLNASGDAESVRRFYLKSFDAKEIEPKILSLAIEYDAPNSFGTMLRGYADCTYGSTYGRDPASYLFVKIDGKTSTEWLQGAISSQ</sequence>
<proteinExistence type="predicted"/>
<gene>
    <name evidence="1" type="ORF">RFN29_30570</name>
</gene>
<reference evidence="1 2" key="1">
    <citation type="submission" date="2023-08" db="EMBL/GenBank/DDBJ databases">
        <title>Implementing the SeqCode for naming new Mesorhizobium species isolated from Vachellia karroo root nodules.</title>
        <authorList>
            <person name="Van Lill M."/>
        </authorList>
    </citation>
    <scope>NUCLEOTIDE SEQUENCE [LARGE SCALE GENOMIC DNA]</scope>
    <source>
        <strain evidence="1 2">VK22B</strain>
    </source>
</reference>
<name>A0ABU4ZAD9_9HYPH</name>
<dbReference type="RefSeq" id="WP_320229597.1">
    <property type="nucleotide sequence ID" value="NZ_JAVIJC010000046.1"/>
</dbReference>
<comment type="caution">
    <text evidence="1">The sequence shown here is derived from an EMBL/GenBank/DDBJ whole genome shotgun (WGS) entry which is preliminary data.</text>
</comment>
<dbReference type="EMBL" id="JAVIJC010000046">
    <property type="protein sequence ID" value="MDX8495891.1"/>
    <property type="molecule type" value="Genomic_DNA"/>
</dbReference>
<protein>
    <submittedName>
        <fullName evidence="1">Uncharacterized protein</fullName>
    </submittedName>
</protein>
<dbReference type="Proteomes" id="UP001271249">
    <property type="component" value="Unassembled WGS sequence"/>
</dbReference>